<organism evidence="2">
    <name type="scientific">Oryza nivara</name>
    <name type="common">Indian wild rice</name>
    <name type="synonym">Oryza sativa f. spontanea</name>
    <dbReference type="NCBI Taxonomy" id="4536"/>
    <lineage>
        <taxon>Eukaryota</taxon>
        <taxon>Viridiplantae</taxon>
        <taxon>Streptophyta</taxon>
        <taxon>Embryophyta</taxon>
        <taxon>Tracheophyta</taxon>
        <taxon>Spermatophyta</taxon>
        <taxon>Magnoliopsida</taxon>
        <taxon>Liliopsida</taxon>
        <taxon>Poales</taxon>
        <taxon>Poaceae</taxon>
        <taxon>BOP clade</taxon>
        <taxon>Oryzoideae</taxon>
        <taxon>Oryzeae</taxon>
        <taxon>Oryzinae</taxon>
        <taxon>Oryza</taxon>
    </lineage>
</organism>
<reference evidence="2" key="1">
    <citation type="submission" date="2015-04" db="UniProtKB">
        <authorList>
            <consortium name="EnsemblPlants"/>
        </authorList>
    </citation>
    <scope>IDENTIFICATION</scope>
    <source>
        <strain evidence="2">SL10</strain>
    </source>
</reference>
<feature type="signal peptide" evidence="1">
    <location>
        <begin position="1"/>
        <end position="18"/>
    </location>
</feature>
<keyword evidence="1" id="KW-0732">Signal</keyword>
<feature type="chain" id="PRO_5002361228" evidence="1">
    <location>
        <begin position="19"/>
        <end position="193"/>
    </location>
</feature>
<dbReference type="HOGENOM" id="CLU_1581102_0_0_1"/>
<dbReference type="OMA" id="GDKMQLS"/>
<evidence type="ECO:0000313" key="2">
    <source>
        <dbReference type="EnsemblPlants" id="ONIVA04G01750.1"/>
    </source>
</evidence>
<dbReference type="Gramene" id="ONIVA04G01750.1">
    <property type="protein sequence ID" value="ONIVA04G01750.1"/>
    <property type="gene ID" value="ONIVA04G01750"/>
</dbReference>
<evidence type="ECO:0000313" key="3">
    <source>
        <dbReference type="Proteomes" id="UP000006591"/>
    </source>
</evidence>
<protein>
    <submittedName>
        <fullName evidence="2">Uncharacterized protein</fullName>
    </submittedName>
</protein>
<reference evidence="2" key="2">
    <citation type="submission" date="2018-04" db="EMBL/GenBank/DDBJ databases">
        <title>OnivRS2 (Oryza nivara Reference Sequence Version 2).</title>
        <authorList>
            <person name="Zhang J."/>
            <person name="Kudrna D."/>
            <person name="Lee S."/>
            <person name="Talag J."/>
            <person name="Rajasekar S."/>
            <person name="Welchert J."/>
            <person name="Hsing Y.-I."/>
            <person name="Wing R.A."/>
        </authorList>
    </citation>
    <scope>NUCLEOTIDE SEQUENCE [LARGE SCALE GENOMIC DNA]</scope>
    <source>
        <strain evidence="2">SL10</strain>
    </source>
</reference>
<accession>A0A0E0GXK4</accession>
<dbReference type="EnsemblPlants" id="ONIVA04G01750.1">
    <property type="protein sequence ID" value="ONIVA04G01750.1"/>
    <property type="gene ID" value="ONIVA04G01750"/>
</dbReference>
<name>A0A0E0GXK4_ORYNI</name>
<dbReference type="Proteomes" id="UP000006591">
    <property type="component" value="Chromosome 4"/>
</dbReference>
<evidence type="ECO:0000256" key="1">
    <source>
        <dbReference type="SAM" id="SignalP"/>
    </source>
</evidence>
<dbReference type="AlphaFoldDB" id="A0A0E0GXK4"/>
<proteinExistence type="predicted"/>
<keyword evidence="3" id="KW-1185">Reference proteome</keyword>
<sequence length="193" mass="21115">MPMAKLFLGRVLMQSVVANANANANANAKPLAFNWFLPSPDRSSIRARQDGVAMDGDKMQLSSRKTAVKCPGLGWTVWPAISRDPVRAILHGLQENRCQSVKAYGPHVTVIPSPQRPFAMHYVASCLTSDSRRRVDCLHAPTEFLDLSHGDAASHFSTAGMDTRDTLKSFSRAKDTLCVPCIAIALRAPRKSK</sequence>